<dbReference type="AlphaFoldDB" id="A0A2W6NHP4"/>
<accession>A0A2W6NHP4</accession>
<sequence length="113" mass="13548">MSHMPILDSFRHWMQQEQKWLQRSCITTEERKQDDTLCNDDSFEPFIGYIHESKKAIGQVTLWVSRQMEFEVINLATEERLLWTYVEQIEEQEASFKKILEPYFDALQSGDKV</sequence>
<dbReference type="EMBL" id="QKWW01000035">
    <property type="protein sequence ID" value="PZT55165.1"/>
    <property type="molecule type" value="Genomic_DNA"/>
</dbReference>
<comment type="caution">
    <text evidence="1">The sequence shown here is derived from an EMBL/GenBank/DDBJ whole genome shotgun (WGS) entry which is preliminary data.</text>
</comment>
<proteinExistence type="predicted"/>
<evidence type="ECO:0000313" key="2">
    <source>
        <dbReference type="Proteomes" id="UP000249204"/>
    </source>
</evidence>
<evidence type="ECO:0008006" key="3">
    <source>
        <dbReference type="Google" id="ProtNLM"/>
    </source>
</evidence>
<gene>
    <name evidence="1" type="ORF">DN757_13500</name>
</gene>
<reference evidence="1 2" key="1">
    <citation type="submission" date="2018-06" db="EMBL/GenBank/DDBJ databases">
        <title>Isolation of heavy metals resistant Paenibacillus silvae NC2 from Gold-Copper mine in ZiJin, China.</title>
        <authorList>
            <person name="Xu J."/>
            <person name="Mazhar H.S."/>
            <person name="Rensing C."/>
        </authorList>
    </citation>
    <scope>NUCLEOTIDE SEQUENCE [LARGE SCALE GENOMIC DNA]</scope>
    <source>
        <strain evidence="1 2">NC2</strain>
    </source>
</reference>
<dbReference type="RefSeq" id="WP_111270752.1">
    <property type="nucleotide sequence ID" value="NZ_QKWW01000035.1"/>
</dbReference>
<organism evidence="1 2">
    <name type="scientific">Paenibacillus silvae</name>
    <dbReference type="NCBI Taxonomy" id="1325358"/>
    <lineage>
        <taxon>Bacteria</taxon>
        <taxon>Bacillati</taxon>
        <taxon>Bacillota</taxon>
        <taxon>Bacilli</taxon>
        <taxon>Bacillales</taxon>
        <taxon>Paenibacillaceae</taxon>
        <taxon>Paenibacillus</taxon>
    </lineage>
</organism>
<name>A0A2W6NHP4_9BACL</name>
<protein>
    <recommendedName>
        <fullName evidence="3">DUF4268 domain-containing protein</fullName>
    </recommendedName>
</protein>
<dbReference type="Proteomes" id="UP000249204">
    <property type="component" value="Unassembled WGS sequence"/>
</dbReference>
<evidence type="ECO:0000313" key="1">
    <source>
        <dbReference type="EMBL" id="PZT55165.1"/>
    </source>
</evidence>